<dbReference type="Gramene" id="KZM81515">
    <property type="protein sequence ID" value="KZM81515"/>
    <property type="gene ID" value="DCAR_029128"/>
</dbReference>
<gene>
    <name evidence="1" type="ORF">DCAR_0933481</name>
</gene>
<dbReference type="AlphaFoldDB" id="A0A175YDH4"/>
<dbReference type="PROSITE" id="PS51257">
    <property type="entry name" value="PROKAR_LIPOPROTEIN"/>
    <property type="match status" value="1"/>
</dbReference>
<name>A0A175YDH4_DAUCS</name>
<sequence length="238" mass="27268">MMNVKKLSWIVLAVFMLLMLSSCYIYYVCREQGSYLRHVIIVTDRITALFSMIRSFIKNVSSELNKNRAEYLKFLYKLALLALSKSATGDANLWKVYWMTGFGIVAIGSYCQMLIVERKRAQLTPPSQSVTPPKSEKLLTTTNALDFIVFVSYLQLAFAYFMELNLKNHPWEVFWKNFSNATKVCIDVAGVVIIFMIIIEIANTEQQVEDRSVADQPKAVQWDVENQSAEVGMKDVKN</sequence>
<dbReference type="Proteomes" id="UP000077755">
    <property type="component" value="Chromosome 9"/>
</dbReference>
<reference evidence="1" key="1">
    <citation type="journal article" date="2016" name="Nat. Genet.">
        <title>A high-quality carrot genome assembly provides new insights into carotenoid accumulation and asterid genome evolution.</title>
        <authorList>
            <person name="Iorizzo M."/>
            <person name="Ellison S."/>
            <person name="Senalik D."/>
            <person name="Zeng P."/>
            <person name="Satapoomin P."/>
            <person name="Huang J."/>
            <person name="Bowman M."/>
            <person name="Iovene M."/>
            <person name="Sanseverino W."/>
            <person name="Cavagnaro P."/>
            <person name="Yildiz M."/>
            <person name="Macko-Podgorni A."/>
            <person name="Moranska E."/>
            <person name="Grzebelus E."/>
            <person name="Grzebelus D."/>
            <person name="Ashrafi H."/>
            <person name="Zheng Z."/>
            <person name="Cheng S."/>
            <person name="Spooner D."/>
            <person name="Van Deynze A."/>
            <person name="Simon P."/>
        </authorList>
    </citation>
    <scope>NUCLEOTIDE SEQUENCE</scope>
    <source>
        <tissue evidence="1">Leaf</tissue>
    </source>
</reference>
<accession>A0A175YDH4</accession>
<reference evidence="1" key="2">
    <citation type="submission" date="2022-03" db="EMBL/GenBank/DDBJ databases">
        <title>Draft title - Genomic analysis of global carrot germplasm unveils the trajectory of domestication and the origin of high carotenoid orange carrot.</title>
        <authorList>
            <person name="Iorizzo M."/>
            <person name="Ellison S."/>
            <person name="Senalik D."/>
            <person name="Macko-Podgorni A."/>
            <person name="Grzebelus D."/>
            <person name="Bostan H."/>
            <person name="Rolling W."/>
            <person name="Curaba J."/>
            <person name="Simon P."/>
        </authorList>
    </citation>
    <scope>NUCLEOTIDE SEQUENCE</scope>
    <source>
        <tissue evidence="1">Leaf</tissue>
    </source>
</reference>
<dbReference type="EMBL" id="CP093351">
    <property type="protein sequence ID" value="WOH13967.1"/>
    <property type="molecule type" value="Genomic_DNA"/>
</dbReference>
<keyword evidence="2" id="KW-1185">Reference proteome</keyword>
<organism evidence="1 2">
    <name type="scientific">Daucus carota subsp. sativus</name>
    <name type="common">Carrot</name>
    <dbReference type="NCBI Taxonomy" id="79200"/>
    <lineage>
        <taxon>Eukaryota</taxon>
        <taxon>Viridiplantae</taxon>
        <taxon>Streptophyta</taxon>
        <taxon>Embryophyta</taxon>
        <taxon>Tracheophyta</taxon>
        <taxon>Spermatophyta</taxon>
        <taxon>Magnoliopsida</taxon>
        <taxon>eudicotyledons</taxon>
        <taxon>Gunneridae</taxon>
        <taxon>Pentapetalae</taxon>
        <taxon>asterids</taxon>
        <taxon>campanulids</taxon>
        <taxon>Apiales</taxon>
        <taxon>Apiaceae</taxon>
        <taxon>Apioideae</taxon>
        <taxon>Scandiceae</taxon>
        <taxon>Daucinae</taxon>
        <taxon>Daucus</taxon>
        <taxon>Daucus sect. Daucus</taxon>
    </lineage>
</organism>
<protein>
    <submittedName>
        <fullName evidence="1">Uncharacterized protein</fullName>
    </submittedName>
</protein>
<evidence type="ECO:0000313" key="2">
    <source>
        <dbReference type="Proteomes" id="UP000077755"/>
    </source>
</evidence>
<proteinExistence type="predicted"/>
<evidence type="ECO:0000313" key="1">
    <source>
        <dbReference type="EMBL" id="WOH13967.1"/>
    </source>
</evidence>